<dbReference type="Proteomes" id="UP000053237">
    <property type="component" value="Unassembled WGS sequence"/>
</dbReference>
<proteinExistence type="predicted"/>
<organism evidence="2 3">
    <name type="scientific">Albugo candida</name>
    <dbReference type="NCBI Taxonomy" id="65357"/>
    <lineage>
        <taxon>Eukaryota</taxon>
        <taxon>Sar</taxon>
        <taxon>Stramenopiles</taxon>
        <taxon>Oomycota</taxon>
        <taxon>Peronosporomycetes</taxon>
        <taxon>Albuginales</taxon>
        <taxon>Albuginaceae</taxon>
        <taxon>Albugo</taxon>
    </lineage>
</organism>
<gene>
    <name evidence="2" type="ORF">BN9_050240</name>
</gene>
<dbReference type="OrthoDB" id="76965at2759"/>
<evidence type="ECO:0000313" key="3">
    <source>
        <dbReference type="Proteomes" id="UP000053237"/>
    </source>
</evidence>
<dbReference type="InParanoid" id="A0A024GCH0"/>
<protein>
    <submittedName>
        <fullName evidence="2">Uncharacterized protein</fullName>
    </submittedName>
</protein>
<reference evidence="2 3" key="1">
    <citation type="submission" date="2012-05" db="EMBL/GenBank/DDBJ databases">
        <title>Recombination and specialization in a pathogen metapopulation.</title>
        <authorList>
            <person name="Gardiner A."/>
            <person name="Kemen E."/>
            <person name="Schultz-Larsen T."/>
            <person name="MacLean D."/>
            <person name="Van Oosterhout C."/>
            <person name="Jones J.D.G."/>
        </authorList>
    </citation>
    <scope>NUCLEOTIDE SEQUENCE [LARGE SCALE GENOMIC DNA]</scope>
    <source>
        <strain evidence="2 3">Ac Nc2</strain>
    </source>
</reference>
<feature type="region of interest" description="Disordered" evidence="1">
    <location>
        <begin position="77"/>
        <end position="96"/>
    </location>
</feature>
<accession>A0A024GCH0</accession>
<dbReference type="AlphaFoldDB" id="A0A024GCH0"/>
<comment type="caution">
    <text evidence="2">The sequence shown here is derived from an EMBL/GenBank/DDBJ whole genome shotgun (WGS) entry which is preliminary data.</text>
</comment>
<evidence type="ECO:0000256" key="1">
    <source>
        <dbReference type="SAM" id="MobiDB-lite"/>
    </source>
</evidence>
<name>A0A024GCH0_9STRA</name>
<sequence>MDDYQVADIINKEQKRLQCSVGTHGVTSYLMRQQTRKDVNKVFLANTIRSVDSHNQKLKTFVGGSSMETVKMRSIISRPDQLSGGGGAGTGAGSVEAEVKAERIAEEAEVKAEVEAK</sequence>
<feature type="compositionally biased region" description="Gly residues" evidence="1">
    <location>
        <begin position="83"/>
        <end position="92"/>
    </location>
</feature>
<dbReference type="EMBL" id="CAIX01000065">
    <property type="protein sequence ID" value="CCI44240.1"/>
    <property type="molecule type" value="Genomic_DNA"/>
</dbReference>
<evidence type="ECO:0000313" key="2">
    <source>
        <dbReference type="EMBL" id="CCI44240.1"/>
    </source>
</evidence>
<keyword evidence="3" id="KW-1185">Reference proteome</keyword>